<evidence type="ECO:0000313" key="2">
    <source>
        <dbReference type="EMBL" id="AWM41750.1"/>
    </source>
</evidence>
<dbReference type="InterPro" id="IPR007627">
    <property type="entry name" value="RNA_pol_sigma70_r2"/>
</dbReference>
<reference evidence="2 3" key="1">
    <citation type="submission" date="2018-01" db="EMBL/GenBank/DDBJ databases">
        <title>G. obscuriglobus.</title>
        <authorList>
            <person name="Franke J."/>
            <person name="Blomberg W."/>
            <person name="Selmecki A."/>
        </authorList>
    </citation>
    <scope>NUCLEOTIDE SEQUENCE [LARGE SCALE GENOMIC DNA]</scope>
    <source>
        <strain evidence="2 3">DSM 5831</strain>
    </source>
</reference>
<dbReference type="GO" id="GO:0003700">
    <property type="term" value="F:DNA-binding transcription factor activity"/>
    <property type="evidence" value="ECO:0007669"/>
    <property type="project" value="InterPro"/>
</dbReference>
<accession>A0A2Z3HJW0</accession>
<name>A0A2Z3HJW0_9BACT</name>
<dbReference type="RefSeq" id="WP_010043570.1">
    <property type="nucleotide sequence ID" value="NZ_CP025958.1"/>
</dbReference>
<dbReference type="AlphaFoldDB" id="A0A2Z3HJW0"/>
<evidence type="ECO:0000313" key="3">
    <source>
        <dbReference type="Proteomes" id="UP000245802"/>
    </source>
</evidence>
<dbReference type="KEGG" id="gog:C1280_35300"/>
<dbReference type="Proteomes" id="UP000245802">
    <property type="component" value="Chromosome"/>
</dbReference>
<organism evidence="2 3">
    <name type="scientific">Gemmata obscuriglobus</name>
    <dbReference type="NCBI Taxonomy" id="114"/>
    <lineage>
        <taxon>Bacteria</taxon>
        <taxon>Pseudomonadati</taxon>
        <taxon>Planctomycetota</taxon>
        <taxon>Planctomycetia</taxon>
        <taxon>Gemmatales</taxon>
        <taxon>Gemmataceae</taxon>
        <taxon>Gemmata</taxon>
    </lineage>
</organism>
<dbReference type="Pfam" id="PF04542">
    <property type="entry name" value="Sigma70_r2"/>
    <property type="match status" value="1"/>
</dbReference>
<dbReference type="GO" id="GO:0006352">
    <property type="term" value="P:DNA-templated transcription initiation"/>
    <property type="evidence" value="ECO:0007669"/>
    <property type="project" value="InterPro"/>
</dbReference>
<feature type="domain" description="RNA polymerase sigma-70 region 2" evidence="1">
    <location>
        <begin position="27"/>
        <end position="86"/>
    </location>
</feature>
<sequence>MGWPQNTRPPLTPEQRDLAGAPESIALALSVANRMARKCPGLVEEYRAEALYALCEAAASYRPESGTWESWARQIATGRVIDMARTELGRGMGIPRRLRNEGRAPSVVHASAPASGSADWRDLTVADTLPADELPVGWEVESEDTVLVYSTRVPAAYGEALRAYLLRADLHGRTYDVAEHLGRGQSWVSLMLSGATKMLQAREGSTTGEKSVAYVTPQSVHPHAVRALRHRRKRRAVASK</sequence>
<keyword evidence="3" id="KW-1185">Reference proteome</keyword>
<protein>
    <recommendedName>
        <fullName evidence="1">RNA polymerase sigma-70 region 2 domain-containing protein</fullName>
    </recommendedName>
</protein>
<dbReference type="EMBL" id="CP025958">
    <property type="protein sequence ID" value="AWM41750.1"/>
    <property type="molecule type" value="Genomic_DNA"/>
</dbReference>
<proteinExistence type="predicted"/>
<evidence type="ECO:0000259" key="1">
    <source>
        <dbReference type="Pfam" id="PF04542"/>
    </source>
</evidence>
<gene>
    <name evidence="2" type="ORF">C1280_35300</name>
</gene>